<sequence>MSCTECAKIKYLLSKKAFSNQTLLQDVYGHGLTNQKNYEYHGIVSLGTPPQEFRVIFDTGSHMLWVPRVGCKSTGYFVENCKSNDSSRLYDPEMSTTSEVMQKKFEVVYGGGDASGSFVQDYFAFGLSGSPLKLSSKITFGAGEVMHVDDDGVLGLAPEYSNQQGTSVFQTAVREGLFDKPIFTTYLRKCHNDQCDDGGMINLGDIDVDNCEPVEHWVNVKEGSVYWEVEMNAVYLNGQSLSLSPISAVSDTGSPFIYAPKDIYYNIVKQLQATDINGHTMVDCDLTVELVFQIPSQHLVLTSEELVLKVDWSDKCLLAISKAKFDFWVIGDPFNRAYCIVHDVEKRTLGFAKSVHNEGGTMFRVQKI</sequence>
<comment type="similarity">
    <text evidence="1">Belongs to the peptidase A1 family.</text>
</comment>
<name>A0A811LM28_9BILA</name>
<gene>
    <name evidence="4" type="ORF">BOKJ2_LOCUS14266</name>
</gene>
<dbReference type="InterPro" id="IPR034164">
    <property type="entry name" value="Pepsin-like_dom"/>
</dbReference>
<proteinExistence type="inferred from homology"/>
<evidence type="ECO:0000313" key="5">
    <source>
        <dbReference type="Proteomes" id="UP000614601"/>
    </source>
</evidence>
<dbReference type="GO" id="GO:0005764">
    <property type="term" value="C:lysosome"/>
    <property type="evidence" value="ECO:0007669"/>
    <property type="project" value="TreeGrafter"/>
</dbReference>
<dbReference type="Gene3D" id="2.40.70.10">
    <property type="entry name" value="Acid Proteases"/>
    <property type="match status" value="2"/>
</dbReference>
<accession>A0A811LM28</accession>
<dbReference type="PANTHER" id="PTHR47966">
    <property type="entry name" value="BETA-SITE APP-CLEAVING ENZYME, ISOFORM A-RELATED"/>
    <property type="match status" value="1"/>
</dbReference>
<dbReference type="AlphaFoldDB" id="A0A811LM28"/>
<dbReference type="Proteomes" id="UP000783686">
    <property type="component" value="Unassembled WGS sequence"/>
</dbReference>
<evidence type="ECO:0000256" key="1">
    <source>
        <dbReference type="ARBA" id="ARBA00007447"/>
    </source>
</evidence>
<dbReference type="PANTHER" id="PTHR47966:SF45">
    <property type="entry name" value="PEPTIDASE A1 DOMAIN-CONTAINING PROTEIN"/>
    <property type="match status" value="1"/>
</dbReference>
<evidence type="ECO:0000259" key="3">
    <source>
        <dbReference type="PROSITE" id="PS51767"/>
    </source>
</evidence>
<evidence type="ECO:0000256" key="2">
    <source>
        <dbReference type="PIRSR" id="PIRSR601461-1"/>
    </source>
</evidence>
<protein>
    <recommendedName>
        <fullName evidence="3">Peptidase A1 domain-containing protein</fullName>
    </recommendedName>
</protein>
<dbReference type="OrthoDB" id="5839471at2759"/>
<feature type="active site" evidence="2">
    <location>
        <position position="58"/>
    </location>
</feature>
<dbReference type="GO" id="GO:0004190">
    <property type="term" value="F:aspartic-type endopeptidase activity"/>
    <property type="evidence" value="ECO:0007669"/>
    <property type="project" value="InterPro"/>
</dbReference>
<dbReference type="InterPro" id="IPR021109">
    <property type="entry name" value="Peptidase_aspartic_dom_sf"/>
</dbReference>
<dbReference type="Proteomes" id="UP000614601">
    <property type="component" value="Unassembled WGS sequence"/>
</dbReference>
<dbReference type="CDD" id="cd05471">
    <property type="entry name" value="pepsin_like"/>
    <property type="match status" value="1"/>
</dbReference>
<organism evidence="4 5">
    <name type="scientific">Bursaphelenchus okinawaensis</name>
    <dbReference type="NCBI Taxonomy" id="465554"/>
    <lineage>
        <taxon>Eukaryota</taxon>
        <taxon>Metazoa</taxon>
        <taxon>Ecdysozoa</taxon>
        <taxon>Nematoda</taxon>
        <taxon>Chromadorea</taxon>
        <taxon>Rhabditida</taxon>
        <taxon>Tylenchina</taxon>
        <taxon>Tylenchomorpha</taxon>
        <taxon>Aphelenchoidea</taxon>
        <taxon>Aphelenchoididae</taxon>
        <taxon>Bursaphelenchus</taxon>
    </lineage>
</organism>
<reference evidence="4" key="1">
    <citation type="submission" date="2020-09" db="EMBL/GenBank/DDBJ databases">
        <authorList>
            <person name="Kikuchi T."/>
        </authorList>
    </citation>
    <scope>NUCLEOTIDE SEQUENCE</scope>
    <source>
        <strain evidence="4">SH1</strain>
    </source>
</reference>
<feature type="domain" description="Peptidase A1" evidence="3">
    <location>
        <begin position="40"/>
        <end position="352"/>
    </location>
</feature>
<dbReference type="GO" id="GO:0006508">
    <property type="term" value="P:proteolysis"/>
    <property type="evidence" value="ECO:0007669"/>
    <property type="project" value="InterPro"/>
</dbReference>
<comment type="caution">
    <text evidence="4">The sequence shown here is derived from an EMBL/GenBank/DDBJ whole genome shotgun (WGS) entry which is preliminary data.</text>
</comment>
<dbReference type="PRINTS" id="PR00792">
    <property type="entry name" value="PEPSIN"/>
</dbReference>
<dbReference type="PROSITE" id="PS51767">
    <property type="entry name" value="PEPTIDASE_A1"/>
    <property type="match status" value="1"/>
</dbReference>
<dbReference type="EMBL" id="CAJFDH010000006">
    <property type="protein sequence ID" value="CAD5230687.1"/>
    <property type="molecule type" value="Genomic_DNA"/>
</dbReference>
<dbReference type="InterPro" id="IPR033121">
    <property type="entry name" value="PEPTIDASE_A1"/>
</dbReference>
<dbReference type="Pfam" id="PF00026">
    <property type="entry name" value="Asp"/>
    <property type="match status" value="1"/>
</dbReference>
<evidence type="ECO:0000313" key="4">
    <source>
        <dbReference type="EMBL" id="CAD5230687.1"/>
    </source>
</evidence>
<feature type="active site" evidence="2">
    <location>
        <position position="251"/>
    </location>
</feature>
<keyword evidence="5" id="KW-1185">Reference proteome</keyword>
<dbReference type="InterPro" id="IPR001461">
    <property type="entry name" value="Aspartic_peptidase_A1"/>
</dbReference>
<dbReference type="EMBL" id="CAJFCW020000006">
    <property type="protein sequence ID" value="CAG9127885.1"/>
    <property type="molecule type" value="Genomic_DNA"/>
</dbReference>
<dbReference type="SUPFAM" id="SSF50630">
    <property type="entry name" value="Acid proteases"/>
    <property type="match status" value="1"/>
</dbReference>